<keyword evidence="3" id="KW-1133">Transmembrane helix</keyword>
<name>A0AAQ4CWC0_9CREN</name>
<feature type="transmembrane region" description="Helical" evidence="3">
    <location>
        <begin position="157"/>
        <end position="175"/>
    </location>
</feature>
<sequence>MKSSVLRYIAGFLGWISLIYGIIVLFQIKEISFTNVISIEDLALLFIGIFALSYAFTDKIMIEKPFAILSALILFYFTIFYTLPLLNKILLLTGGIIETQLASRKGKGGTFYTIIGLLLLVYFVYIYLINYEFLSLIGVSLASLSLVLANRDKGFKLLPYITFPLGIPLILYSFISISPLILNPLPLAIGLALILINLIPTKNSTKPAPQQPKSVKQKIKDKSLREICKEINNENCNEAIIKYKNFIYSKYGSFIPSECINKILSCVVYSNDLNTFKLILGSPIVRELAEKNFLNAMSPEMIYLLANVSSNKDKLLELACNKGFQNACNELKLSLNVNNWDPKLWVGKEIYGYKILDMIGIGGTSYVLRGIKDNNEYAVKIPLVKYVSNIIDLVSESSKLIELSNKSPYIVKLYAIYADQLDVKAILNGDAGIYLSKPPLIVIELMRGGSANDLINYQPLVKSEYWIKILYIIISKIAQALEVIHSEGYVHCDIKPQNILFSEKIPPYGRLAYENLLNDKIKVKLADLGSAVRAGQKPFSYTPPYAPFDLVKAAIFGGVEPTADIYSLGATVYKLITGTQLNSKDMIEAMEKFENSKDDRYLSYSLYNTRNLDLLKYYIRDSEVYNFIIRMVDPEPNKRPTSKEVREFFSRKI</sequence>
<dbReference type="PROSITE" id="PS00108">
    <property type="entry name" value="PROTEIN_KINASE_ST"/>
    <property type="match status" value="1"/>
</dbReference>
<dbReference type="KEGG" id="scas:SACC_31180"/>
<feature type="domain" description="Protein kinase" evidence="4">
    <location>
        <begin position="353"/>
        <end position="649"/>
    </location>
</feature>
<keyword evidence="1" id="KW-0547">Nucleotide-binding</keyword>
<organism evidence="5 6">
    <name type="scientific">Saccharolobus caldissimus</name>
    <dbReference type="NCBI Taxonomy" id="1702097"/>
    <lineage>
        <taxon>Archaea</taxon>
        <taxon>Thermoproteota</taxon>
        <taxon>Thermoprotei</taxon>
        <taxon>Sulfolobales</taxon>
        <taxon>Sulfolobaceae</taxon>
        <taxon>Saccharolobus</taxon>
    </lineage>
</organism>
<keyword evidence="3" id="KW-0812">Transmembrane</keyword>
<dbReference type="InterPro" id="IPR000719">
    <property type="entry name" value="Prot_kinase_dom"/>
</dbReference>
<feature type="transmembrane region" description="Helical" evidence="3">
    <location>
        <begin position="133"/>
        <end position="150"/>
    </location>
</feature>
<keyword evidence="2" id="KW-0067">ATP-binding</keyword>
<dbReference type="Gene3D" id="1.10.510.10">
    <property type="entry name" value="Transferase(Phosphotransferase) domain 1"/>
    <property type="match status" value="1"/>
</dbReference>
<evidence type="ECO:0000259" key="4">
    <source>
        <dbReference type="PROSITE" id="PS50011"/>
    </source>
</evidence>
<keyword evidence="6" id="KW-1185">Reference proteome</keyword>
<dbReference type="InterPro" id="IPR008271">
    <property type="entry name" value="Ser/Thr_kinase_AS"/>
</dbReference>
<evidence type="ECO:0000313" key="6">
    <source>
        <dbReference type="Proteomes" id="UP001319921"/>
    </source>
</evidence>
<proteinExistence type="predicted"/>
<dbReference type="RefSeq" id="WP_229570776.1">
    <property type="nucleotide sequence ID" value="NZ_AP025226.1"/>
</dbReference>
<feature type="transmembrane region" description="Helical" evidence="3">
    <location>
        <begin position="33"/>
        <end position="56"/>
    </location>
</feature>
<dbReference type="Proteomes" id="UP001319921">
    <property type="component" value="Chromosome"/>
</dbReference>
<dbReference type="AlphaFoldDB" id="A0AAQ4CWC0"/>
<dbReference type="Pfam" id="PF00069">
    <property type="entry name" value="Pkinase"/>
    <property type="match status" value="1"/>
</dbReference>
<dbReference type="EMBL" id="AP025226">
    <property type="protein sequence ID" value="BDC00102.1"/>
    <property type="molecule type" value="Genomic_DNA"/>
</dbReference>
<feature type="transmembrane region" description="Helical" evidence="3">
    <location>
        <begin position="68"/>
        <end position="97"/>
    </location>
</feature>
<keyword evidence="3" id="KW-0472">Membrane</keyword>
<dbReference type="GO" id="GO:0005737">
    <property type="term" value="C:cytoplasm"/>
    <property type="evidence" value="ECO:0007669"/>
    <property type="project" value="TreeGrafter"/>
</dbReference>
<dbReference type="PROSITE" id="PS00107">
    <property type="entry name" value="PROTEIN_KINASE_ATP"/>
    <property type="match status" value="1"/>
</dbReference>
<evidence type="ECO:0000256" key="2">
    <source>
        <dbReference type="ARBA" id="ARBA00022840"/>
    </source>
</evidence>
<gene>
    <name evidence="5" type="ORF">SACC_31180</name>
</gene>
<feature type="transmembrane region" description="Helical" evidence="3">
    <location>
        <begin position="6"/>
        <end position="26"/>
    </location>
</feature>
<dbReference type="SMART" id="SM00220">
    <property type="entry name" value="S_TKc"/>
    <property type="match status" value="1"/>
</dbReference>
<dbReference type="GO" id="GO:0004674">
    <property type="term" value="F:protein serine/threonine kinase activity"/>
    <property type="evidence" value="ECO:0007669"/>
    <property type="project" value="TreeGrafter"/>
</dbReference>
<dbReference type="GeneID" id="68867842"/>
<dbReference type="GO" id="GO:0005524">
    <property type="term" value="F:ATP binding"/>
    <property type="evidence" value="ECO:0007669"/>
    <property type="project" value="UniProtKB-KW"/>
</dbReference>
<evidence type="ECO:0000313" key="5">
    <source>
        <dbReference type="EMBL" id="BDC00102.1"/>
    </source>
</evidence>
<protein>
    <recommendedName>
        <fullName evidence="4">Protein kinase domain-containing protein</fullName>
    </recommendedName>
</protein>
<dbReference type="PROSITE" id="PS50011">
    <property type="entry name" value="PROTEIN_KINASE_DOM"/>
    <property type="match status" value="1"/>
</dbReference>
<dbReference type="SUPFAM" id="SSF56112">
    <property type="entry name" value="Protein kinase-like (PK-like)"/>
    <property type="match status" value="1"/>
</dbReference>
<evidence type="ECO:0000256" key="1">
    <source>
        <dbReference type="ARBA" id="ARBA00022741"/>
    </source>
</evidence>
<dbReference type="InterPro" id="IPR017441">
    <property type="entry name" value="Protein_kinase_ATP_BS"/>
</dbReference>
<reference evidence="5 6" key="1">
    <citation type="journal article" date="2022" name="Microbiol. Resour. Announc.">
        <title>Complete Genome Sequence of the Hyperthermophilic and Acidophilic Archaeon Saccharolobus caldissimus Strain HS-3T.</title>
        <authorList>
            <person name="Sakai H.D."/>
            <person name="Kurosawa N."/>
        </authorList>
    </citation>
    <scope>NUCLEOTIDE SEQUENCE [LARGE SCALE GENOMIC DNA]</scope>
    <source>
        <strain evidence="5 6">JCM32116</strain>
    </source>
</reference>
<feature type="transmembrane region" description="Helical" evidence="3">
    <location>
        <begin position="109"/>
        <end position="127"/>
    </location>
</feature>
<dbReference type="InterPro" id="IPR011009">
    <property type="entry name" value="Kinase-like_dom_sf"/>
</dbReference>
<dbReference type="PANTHER" id="PTHR44167:SF18">
    <property type="entry name" value="PROTEIN KINASE DOMAIN-CONTAINING PROTEIN"/>
    <property type="match status" value="1"/>
</dbReference>
<accession>A0AAQ4CWC0</accession>
<dbReference type="PANTHER" id="PTHR44167">
    <property type="entry name" value="OVARIAN-SPECIFIC SERINE/THREONINE-PROTEIN KINASE LOK-RELATED"/>
    <property type="match status" value="1"/>
</dbReference>
<evidence type="ECO:0000256" key="3">
    <source>
        <dbReference type="SAM" id="Phobius"/>
    </source>
</evidence>